<feature type="transmembrane region" description="Helical" evidence="1">
    <location>
        <begin position="201"/>
        <end position="220"/>
    </location>
</feature>
<name>A0A931GG84_9MICC</name>
<proteinExistence type="predicted"/>
<feature type="transmembrane region" description="Helical" evidence="1">
    <location>
        <begin position="153"/>
        <end position="181"/>
    </location>
</feature>
<protein>
    <recommendedName>
        <fullName evidence="4">GAP family protein</fullName>
    </recommendedName>
</protein>
<feature type="transmembrane region" description="Helical" evidence="1">
    <location>
        <begin position="39"/>
        <end position="62"/>
    </location>
</feature>
<sequence length="223" mass="23395">MSELLGDLLPTAIGLAISPIPIVAIVLLLLMPRARVKSVLFLIGWLAGIIVLAGLFAVAGGSLPEPDPEASKPLLGSLQLLLGGAALFFAITQWRARPRGDAQPAAPQWMASMEGLSPAAIFGLGALLASVNPKNLILNANAGLSIGSGAASWGQALALLAFVAVIGGISVWVPVLANLIWEERLRQPLARLRDELQRYNAIIMAVLLLMIGAQMIGKALHHF</sequence>
<keyword evidence="1" id="KW-1133">Transmembrane helix</keyword>
<feature type="transmembrane region" description="Helical" evidence="1">
    <location>
        <begin position="115"/>
        <end position="133"/>
    </location>
</feature>
<dbReference type="EMBL" id="JADOTZ010000001">
    <property type="protein sequence ID" value="MBG6085517.1"/>
    <property type="molecule type" value="Genomic_DNA"/>
</dbReference>
<keyword evidence="1" id="KW-0812">Transmembrane</keyword>
<dbReference type="AlphaFoldDB" id="A0A931GG84"/>
<feature type="transmembrane region" description="Helical" evidence="1">
    <location>
        <begin position="74"/>
        <end position="94"/>
    </location>
</feature>
<reference evidence="2" key="1">
    <citation type="submission" date="2020-11" db="EMBL/GenBank/DDBJ databases">
        <title>Sequencing the genomes of 1000 actinobacteria strains.</title>
        <authorList>
            <person name="Klenk H.-P."/>
        </authorList>
    </citation>
    <scope>NUCLEOTIDE SEQUENCE</scope>
    <source>
        <strain evidence="2">DSM 26152</strain>
    </source>
</reference>
<comment type="caution">
    <text evidence="2">The sequence shown here is derived from an EMBL/GenBank/DDBJ whole genome shotgun (WGS) entry which is preliminary data.</text>
</comment>
<keyword evidence="3" id="KW-1185">Reference proteome</keyword>
<dbReference type="Proteomes" id="UP000625033">
    <property type="component" value="Unassembled WGS sequence"/>
</dbReference>
<evidence type="ECO:0008006" key="4">
    <source>
        <dbReference type="Google" id="ProtNLM"/>
    </source>
</evidence>
<evidence type="ECO:0000313" key="3">
    <source>
        <dbReference type="Proteomes" id="UP000625033"/>
    </source>
</evidence>
<dbReference type="Pfam" id="PF11139">
    <property type="entry name" value="SfLAP"/>
    <property type="match status" value="1"/>
</dbReference>
<keyword evidence="1" id="KW-0472">Membrane</keyword>
<gene>
    <name evidence="2" type="ORF">IW252_002284</name>
</gene>
<accession>A0A931GG84</accession>
<organism evidence="2 3">
    <name type="scientific">Zhihengliuella flava</name>
    <dbReference type="NCBI Taxonomy" id="1285193"/>
    <lineage>
        <taxon>Bacteria</taxon>
        <taxon>Bacillati</taxon>
        <taxon>Actinomycetota</taxon>
        <taxon>Actinomycetes</taxon>
        <taxon>Micrococcales</taxon>
        <taxon>Micrococcaceae</taxon>
        <taxon>Zhihengliuella</taxon>
    </lineage>
</organism>
<dbReference type="InterPro" id="IPR021315">
    <property type="entry name" value="Gap/Sap"/>
</dbReference>
<dbReference type="RefSeq" id="WP_196836696.1">
    <property type="nucleotide sequence ID" value="NZ_JADOTZ010000001.1"/>
</dbReference>
<feature type="transmembrane region" description="Helical" evidence="1">
    <location>
        <begin position="12"/>
        <end position="32"/>
    </location>
</feature>
<evidence type="ECO:0000313" key="2">
    <source>
        <dbReference type="EMBL" id="MBG6085517.1"/>
    </source>
</evidence>
<evidence type="ECO:0000256" key="1">
    <source>
        <dbReference type="SAM" id="Phobius"/>
    </source>
</evidence>